<name>A0A1I7SF09_BURXY</name>
<dbReference type="EMBL" id="CAJFCV020000001">
    <property type="protein sequence ID" value="CAG9088828.1"/>
    <property type="molecule type" value="Genomic_DNA"/>
</dbReference>
<dbReference type="Proteomes" id="UP000582659">
    <property type="component" value="Unassembled WGS sequence"/>
</dbReference>
<evidence type="ECO:0000313" key="2">
    <source>
        <dbReference type="EMBL" id="CAG9088828.1"/>
    </source>
</evidence>
<gene>
    <name evidence="1" type="ORF">BXYJ_LOCUS2536</name>
</gene>
<protein>
    <submittedName>
        <fullName evidence="1">(pine wood nematode) hypothetical protein</fullName>
    </submittedName>
</protein>
<reference evidence="2" key="2">
    <citation type="submission" date="2020-08" db="EMBL/GenBank/DDBJ databases">
        <authorList>
            <person name="Kikuchi T."/>
        </authorList>
    </citation>
    <scope>NUCLEOTIDE SEQUENCE</scope>
    <source>
        <strain evidence="1">Ka4C1</strain>
    </source>
</reference>
<reference evidence="5" key="1">
    <citation type="submission" date="2016-11" db="UniProtKB">
        <authorList>
            <consortium name="WormBaseParasite"/>
        </authorList>
    </citation>
    <scope>IDENTIFICATION</scope>
</reference>
<evidence type="ECO:0000313" key="1">
    <source>
        <dbReference type="EMBL" id="CAD5211653.1"/>
    </source>
</evidence>
<dbReference type="Proteomes" id="UP000659654">
    <property type="component" value="Unassembled WGS sequence"/>
</dbReference>
<evidence type="ECO:0000313" key="3">
    <source>
        <dbReference type="Proteomes" id="UP000095284"/>
    </source>
</evidence>
<dbReference type="OrthoDB" id="10389714at2759"/>
<organism evidence="3 5">
    <name type="scientific">Bursaphelenchus xylophilus</name>
    <name type="common">Pinewood nematode worm</name>
    <name type="synonym">Aphelenchoides xylophilus</name>
    <dbReference type="NCBI Taxonomy" id="6326"/>
    <lineage>
        <taxon>Eukaryota</taxon>
        <taxon>Metazoa</taxon>
        <taxon>Ecdysozoa</taxon>
        <taxon>Nematoda</taxon>
        <taxon>Chromadorea</taxon>
        <taxon>Rhabditida</taxon>
        <taxon>Tylenchina</taxon>
        <taxon>Tylenchomorpha</taxon>
        <taxon>Aphelenchoidea</taxon>
        <taxon>Aphelenchoididae</taxon>
        <taxon>Bursaphelenchus</taxon>
    </lineage>
</organism>
<proteinExistence type="predicted"/>
<sequence>MDRRQARRELFDVFGIDSRVNIGLEQITLKLEEKLNALDQLHNDSHVLLDSQECGQAQCRICEAQSLLISEIRTLLHELLRSQVSASELSSLSPRRLNFCRALLTQPSPKTARKPRKLSKPEIQTHELIWIM</sequence>
<keyword evidence="4" id="KW-1185">Reference proteome</keyword>
<dbReference type="AlphaFoldDB" id="A0A1I7SF09"/>
<evidence type="ECO:0000313" key="5">
    <source>
        <dbReference type="WBParaSite" id="BXY_1162000.1"/>
    </source>
</evidence>
<dbReference type="Proteomes" id="UP000095284">
    <property type="component" value="Unplaced"/>
</dbReference>
<dbReference type="EMBL" id="CAJFDI010000001">
    <property type="protein sequence ID" value="CAD5211653.1"/>
    <property type="molecule type" value="Genomic_DNA"/>
</dbReference>
<evidence type="ECO:0000313" key="4">
    <source>
        <dbReference type="Proteomes" id="UP000659654"/>
    </source>
</evidence>
<dbReference type="WBParaSite" id="BXY_1162000.1">
    <property type="protein sequence ID" value="BXY_1162000.1"/>
    <property type="gene ID" value="BXY_1162000"/>
</dbReference>
<accession>A0A1I7SF09</accession>